<feature type="transmembrane region" description="Helical" evidence="1">
    <location>
        <begin position="34"/>
        <end position="51"/>
    </location>
</feature>
<keyword evidence="1" id="KW-0812">Transmembrane</keyword>
<dbReference type="STRING" id="426701.SAMN04488098_100183"/>
<keyword evidence="1" id="KW-0472">Membrane</keyword>
<accession>A0A1G8V8H8</accession>
<evidence type="ECO:0000256" key="1">
    <source>
        <dbReference type="SAM" id="Phobius"/>
    </source>
</evidence>
<reference evidence="3" key="1">
    <citation type="submission" date="2016-10" db="EMBL/GenBank/DDBJ databases">
        <authorList>
            <person name="Varghese N."/>
            <person name="Submissions S."/>
        </authorList>
    </citation>
    <scope>NUCLEOTIDE SEQUENCE [LARGE SCALE GENOMIC DNA]</scope>
    <source>
        <strain evidence="3">DSM 19181</strain>
    </source>
</reference>
<dbReference type="RefSeq" id="WP_091264105.1">
    <property type="nucleotide sequence ID" value="NZ_FNFK01000001.1"/>
</dbReference>
<keyword evidence="1" id="KW-1133">Transmembrane helix</keyword>
<keyword evidence="3" id="KW-1185">Reference proteome</keyword>
<dbReference type="AlphaFoldDB" id="A0A1G8V8H8"/>
<dbReference type="EMBL" id="FNFK01000001">
    <property type="protein sequence ID" value="SDJ62279.1"/>
    <property type="molecule type" value="Genomic_DNA"/>
</dbReference>
<name>A0A1G8V8H8_9LACT</name>
<evidence type="ECO:0000313" key="3">
    <source>
        <dbReference type="Proteomes" id="UP000199433"/>
    </source>
</evidence>
<sequence length="146" mass="15897">MDIQSRANHTIDGNINENKKKSFIEKAKEHKKEIAIGAVAILSVVTIVLVVKNKATIEAAIKSTHTKGGLANSLKGRNNVAPTISEVTPTNIPSNTPIVEINVRGHIRNLPEGWNPSASNKEVARNLGYCLDEHQTWVNPYTKIAA</sequence>
<evidence type="ECO:0000313" key="2">
    <source>
        <dbReference type="EMBL" id="SDJ62279.1"/>
    </source>
</evidence>
<dbReference type="Proteomes" id="UP000199433">
    <property type="component" value="Unassembled WGS sequence"/>
</dbReference>
<dbReference type="OrthoDB" id="2083567at2"/>
<proteinExistence type="predicted"/>
<protein>
    <submittedName>
        <fullName evidence="2">Uncharacterized protein</fullName>
    </submittedName>
</protein>
<organism evidence="2 3">
    <name type="scientific">Alkalibacterium thalassium</name>
    <dbReference type="NCBI Taxonomy" id="426701"/>
    <lineage>
        <taxon>Bacteria</taxon>
        <taxon>Bacillati</taxon>
        <taxon>Bacillota</taxon>
        <taxon>Bacilli</taxon>
        <taxon>Lactobacillales</taxon>
        <taxon>Carnobacteriaceae</taxon>
        <taxon>Alkalibacterium</taxon>
    </lineage>
</organism>
<gene>
    <name evidence="2" type="ORF">SAMN04488098_100183</name>
</gene>